<keyword evidence="3" id="KW-1185">Reference proteome</keyword>
<name>A0AAV2FH43_9ROSI</name>
<evidence type="ECO:0000259" key="1">
    <source>
        <dbReference type="Pfam" id="PF07734"/>
    </source>
</evidence>
<organism evidence="2 3">
    <name type="scientific">Linum trigynum</name>
    <dbReference type="NCBI Taxonomy" id="586398"/>
    <lineage>
        <taxon>Eukaryota</taxon>
        <taxon>Viridiplantae</taxon>
        <taxon>Streptophyta</taxon>
        <taxon>Embryophyta</taxon>
        <taxon>Tracheophyta</taxon>
        <taxon>Spermatophyta</taxon>
        <taxon>Magnoliopsida</taxon>
        <taxon>eudicotyledons</taxon>
        <taxon>Gunneridae</taxon>
        <taxon>Pentapetalae</taxon>
        <taxon>rosids</taxon>
        <taxon>fabids</taxon>
        <taxon>Malpighiales</taxon>
        <taxon>Linaceae</taxon>
        <taxon>Linum</taxon>
    </lineage>
</organism>
<dbReference type="InterPro" id="IPR006527">
    <property type="entry name" value="F-box-assoc_dom_typ1"/>
</dbReference>
<dbReference type="NCBIfam" id="TIGR01640">
    <property type="entry name" value="F_box_assoc_1"/>
    <property type="match status" value="1"/>
</dbReference>
<dbReference type="PANTHER" id="PTHR31672">
    <property type="entry name" value="BNACNNG10540D PROTEIN"/>
    <property type="match status" value="1"/>
</dbReference>
<accession>A0AAV2FH43</accession>
<reference evidence="2 3" key="1">
    <citation type="submission" date="2024-04" db="EMBL/GenBank/DDBJ databases">
        <authorList>
            <person name="Fracassetti M."/>
        </authorList>
    </citation>
    <scope>NUCLEOTIDE SEQUENCE [LARGE SCALE GENOMIC DNA]</scope>
</reference>
<dbReference type="Pfam" id="PF07734">
    <property type="entry name" value="FBA_1"/>
    <property type="match status" value="1"/>
</dbReference>
<dbReference type="AlphaFoldDB" id="A0AAV2FH43"/>
<evidence type="ECO:0000313" key="2">
    <source>
        <dbReference type="EMBL" id="CAL1396998.1"/>
    </source>
</evidence>
<gene>
    <name evidence="2" type="ORF">LTRI10_LOCUS37329</name>
</gene>
<dbReference type="EMBL" id="OZ034819">
    <property type="protein sequence ID" value="CAL1396998.1"/>
    <property type="molecule type" value="Genomic_DNA"/>
</dbReference>
<dbReference type="Proteomes" id="UP001497516">
    <property type="component" value="Chromosome 6"/>
</dbReference>
<evidence type="ECO:0000313" key="3">
    <source>
        <dbReference type="Proteomes" id="UP001497516"/>
    </source>
</evidence>
<dbReference type="InterPro" id="IPR050796">
    <property type="entry name" value="SCF_F-box_component"/>
</dbReference>
<proteinExistence type="predicted"/>
<dbReference type="InterPro" id="IPR017451">
    <property type="entry name" value="F-box-assoc_interact_dom"/>
</dbReference>
<sequence length="404" mass="46358">MELPPATAMPSQSPGHQIPDALITDILFRLPLSPCTVRFRCLSKSWCDFLSNPSFIAKTLSSSASPPNHQFLFEWIERTENRSVRFHSWHPSDTPERIQLPFDPAKPRRPDVRFAGCCNGLLCLIQWDGKQDDPIVWNPATSETKIVPPSPFERRSDCSSGATGFGFDPESSDYKIVRPLYIESCCFRSLYFLEIYSLRNDTWTKLDDFPSLSSGNIPQCRMGKLYWWRLSGERTLVFDSFDVGSREAFGKVEVPCPNSEKEYSTPACLLNEESMVAVFPDYNGYEDSDEDDDEFEGRRERRSSSWEIWVMLEYWVPESWTKLYVVTSPASMTIEYCAGISRNLRFFFAAFASDLMNEKRYYDGDYSLVTFELETGKFSKVAGIQGTRFEVVTNYVPSQVSLHN</sequence>
<dbReference type="PANTHER" id="PTHR31672:SF13">
    <property type="entry name" value="F-BOX PROTEIN CPR30-LIKE"/>
    <property type="match status" value="1"/>
</dbReference>
<protein>
    <recommendedName>
        <fullName evidence="1">F-box associated beta-propeller type 1 domain-containing protein</fullName>
    </recommendedName>
</protein>
<feature type="domain" description="F-box associated beta-propeller type 1" evidence="1">
    <location>
        <begin position="109"/>
        <end position="401"/>
    </location>
</feature>